<evidence type="ECO:0000259" key="2">
    <source>
        <dbReference type="Pfam" id="PF09791"/>
    </source>
</evidence>
<dbReference type="Proteomes" id="UP000277580">
    <property type="component" value="Unassembled WGS sequence"/>
</dbReference>
<feature type="compositionally biased region" description="Polar residues" evidence="1">
    <location>
        <begin position="59"/>
        <end position="75"/>
    </location>
</feature>
<feature type="compositionally biased region" description="Pro residues" evidence="1">
    <location>
        <begin position="45"/>
        <end position="58"/>
    </location>
</feature>
<organism evidence="3 4">
    <name type="scientific">Morchella conica CCBAS932</name>
    <dbReference type="NCBI Taxonomy" id="1392247"/>
    <lineage>
        <taxon>Eukaryota</taxon>
        <taxon>Fungi</taxon>
        <taxon>Dikarya</taxon>
        <taxon>Ascomycota</taxon>
        <taxon>Pezizomycotina</taxon>
        <taxon>Pezizomycetes</taxon>
        <taxon>Pezizales</taxon>
        <taxon>Morchellaceae</taxon>
        <taxon>Morchella</taxon>
    </lineage>
</organism>
<feature type="domain" description="Oxidoreductase-like" evidence="2">
    <location>
        <begin position="108"/>
        <end position="151"/>
    </location>
</feature>
<proteinExistence type="predicted"/>
<dbReference type="PANTHER" id="PTHR21193:SF3">
    <property type="entry name" value="OXIDOREDUCTASE-LIKE DOMAIN-CONTAINING PROTEIN 1"/>
    <property type="match status" value="1"/>
</dbReference>
<dbReference type="InParanoid" id="A0A3N4KR39"/>
<feature type="region of interest" description="Disordered" evidence="1">
    <location>
        <begin position="45"/>
        <end position="76"/>
    </location>
</feature>
<evidence type="ECO:0000256" key="1">
    <source>
        <dbReference type="SAM" id="MobiDB-lite"/>
    </source>
</evidence>
<accession>A0A3N4KR39</accession>
<dbReference type="GO" id="GO:0005739">
    <property type="term" value="C:mitochondrion"/>
    <property type="evidence" value="ECO:0007669"/>
    <property type="project" value="TreeGrafter"/>
</dbReference>
<evidence type="ECO:0000313" key="4">
    <source>
        <dbReference type="Proteomes" id="UP000277580"/>
    </source>
</evidence>
<sequence>MNKVLIRIFRRHAYSSVARFQNATQQAHPLTGFYKLLLDTPFHPANPLPPGVPHPPATTSPTEPFSPNNPTTTADADTRVEKARVVFGSRLAGPGKREEEKRRKGTIIAGVRIPPKPTEPDNCCMSGCVNCTWDIFREDLEEWRAAMNEARAKQKLQNAAQGISNSMDDDGGPSAGGLWEGYDDIPIGMKAFMETEKRLKEKHKTTGSTPG</sequence>
<dbReference type="OrthoDB" id="10064411at2759"/>
<dbReference type="InterPro" id="IPR019180">
    <property type="entry name" value="Oxidoreductase-like_N"/>
</dbReference>
<evidence type="ECO:0000313" key="3">
    <source>
        <dbReference type="EMBL" id="RPB12946.1"/>
    </source>
</evidence>
<keyword evidence="4" id="KW-1185">Reference proteome</keyword>
<dbReference type="EMBL" id="ML119125">
    <property type="protein sequence ID" value="RPB12946.1"/>
    <property type="molecule type" value="Genomic_DNA"/>
</dbReference>
<dbReference type="AlphaFoldDB" id="A0A3N4KR39"/>
<gene>
    <name evidence="3" type="ORF">P167DRAFT_573695</name>
</gene>
<dbReference type="Pfam" id="PF09791">
    <property type="entry name" value="Oxidored-like"/>
    <property type="match status" value="1"/>
</dbReference>
<reference evidence="3 4" key="1">
    <citation type="journal article" date="2018" name="Nat. Ecol. Evol.">
        <title>Pezizomycetes genomes reveal the molecular basis of ectomycorrhizal truffle lifestyle.</title>
        <authorList>
            <person name="Murat C."/>
            <person name="Payen T."/>
            <person name="Noel B."/>
            <person name="Kuo A."/>
            <person name="Morin E."/>
            <person name="Chen J."/>
            <person name="Kohler A."/>
            <person name="Krizsan K."/>
            <person name="Balestrini R."/>
            <person name="Da Silva C."/>
            <person name="Montanini B."/>
            <person name="Hainaut M."/>
            <person name="Levati E."/>
            <person name="Barry K.W."/>
            <person name="Belfiori B."/>
            <person name="Cichocki N."/>
            <person name="Clum A."/>
            <person name="Dockter R.B."/>
            <person name="Fauchery L."/>
            <person name="Guy J."/>
            <person name="Iotti M."/>
            <person name="Le Tacon F."/>
            <person name="Lindquist E.A."/>
            <person name="Lipzen A."/>
            <person name="Malagnac F."/>
            <person name="Mello A."/>
            <person name="Molinier V."/>
            <person name="Miyauchi S."/>
            <person name="Poulain J."/>
            <person name="Riccioni C."/>
            <person name="Rubini A."/>
            <person name="Sitrit Y."/>
            <person name="Splivallo R."/>
            <person name="Traeger S."/>
            <person name="Wang M."/>
            <person name="Zifcakova L."/>
            <person name="Wipf D."/>
            <person name="Zambonelli A."/>
            <person name="Paolocci F."/>
            <person name="Nowrousian M."/>
            <person name="Ottonello S."/>
            <person name="Baldrian P."/>
            <person name="Spatafora J.W."/>
            <person name="Henrissat B."/>
            <person name="Nagy L.G."/>
            <person name="Aury J.M."/>
            <person name="Wincker P."/>
            <person name="Grigoriev I.V."/>
            <person name="Bonfante P."/>
            <person name="Martin F.M."/>
        </authorList>
    </citation>
    <scope>NUCLEOTIDE SEQUENCE [LARGE SCALE GENOMIC DNA]</scope>
    <source>
        <strain evidence="3 4">CCBAS932</strain>
    </source>
</reference>
<dbReference type="STRING" id="1392247.A0A3N4KR39"/>
<protein>
    <recommendedName>
        <fullName evidence="2">Oxidoreductase-like domain-containing protein</fullName>
    </recommendedName>
</protein>
<dbReference type="PANTHER" id="PTHR21193">
    <property type="entry name" value="OXIDOREDUCTASE-LIKE DOMAIN-CONTAINING PROTEIN 1"/>
    <property type="match status" value="1"/>
</dbReference>
<dbReference type="InterPro" id="IPR039251">
    <property type="entry name" value="OXLD1"/>
</dbReference>
<name>A0A3N4KR39_9PEZI</name>